<comment type="caution">
    <text evidence="2">The sequence shown here is derived from an EMBL/GenBank/DDBJ whole genome shotgun (WGS) entry which is preliminary data.</text>
</comment>
<dbReference type="GeneID" id="85436649"/>
<organism evidence="2 3">
    <name type="scientific">Colletotrichum navitas</name>
    <dbReference type="NCBI Taxonomy" id="681940"/>
    <lineage>
        <taxon>Eukaryota</taxon>
        <taxon>Fungi</taxon>
        <taxon>Dikarya</taxon>
        <taxon>Ascomycota</taxon>
        <taxon>Pezizomycotina</taxon>
        <taxon>Sordariomycetes</taxon>
        <taxon>Hypocreomycetidae</taxon>
        <taxon>Glomerellales</taxon>
        <taxon>Glomerellaceae</taxon>
        <taxon>Colletotrichum</taxon>
        <taxon>Colletotrichum graminicola species complex</taxon>
    </lineage>
</organism>
<feature type="compositionally biased region" description="Basic and acidic residues" evidence="1">
    <location>
        <begin position="71"/>
        <end position="81"/>
    </location>
</feature>
<keyword evidence="3" id="KW-1185">Reference proteome</keyword>
<evidence type="ECO:0000256" key="1">
    <source>
        <dbReference type="SAM" id="MobiDB-lite"/>
    </source>
</evidence>
<protein>
    <submittedName>
        <fullName evidence="2">Uncharacterized protein</fullName>
    </submittedName>
</protein>
<dbReference type="Proteomes" id="UP001230504">
    <property type="component" value="Unassembled WGS sequence"/>
</dbReference>
<feature type="region of interest" description="Disordered" evidence="1">
    <location>
        <begin position="63"/>
        <end position="101"/>
    </location>
</feature>
<reference evidence="2" key="1">
    <citation type="submission" date="2021-06" db="EMBL/GenBank/DDBJ databases">
        <title>Comparative genomics, transcriptomics and evolutionary studies reveal genomic signatures of adaptation to plant cell wall in hemibiotrophic fungi.</title>
        <authorList>
            <consortium name="DOE Joint Genome Institute"/>
            <person name="Baroncelli R."/>
            <person name="Diaz J.F."/>
            <person name="Benocci T."/>
            <person name="Peng M."/>
            <person name="Battaglia E."/>
            <person name="Haridas S."/>
            <person name="Andreopoulos W."/>
            <person name="Labutti K."/>
            <person name="Pangilinan J."/>
            <person name="Floch G.L."/>
            <person name="Makela M.R."/>
            <person name="Henrissat B."/>
            <person name="Grigoriev I.V."/>
            <person name="Crouch J.A."/>
            <person name="De Vries R.P."/>
            <person name="Sukno S.A."/>
            <person name="Thon M.R."/>
        </authorList>
    </citation>
    <scope>NUCLEOTIDE SEQUENCE</scope>
    <source>
        <strain evidence="2">CBS 125086</strain>
    </source>
</reference>
<proteinExistence type="predicted"/>
<accession>A0AAD8QA93</accession>
<dbReference type="AlphaFoldDB" id="A0AAD8QA93"/>
<evidence type="ECO:0000313" key="3">
    <source>
        <dbReference type="Proteomes" id="UP001230504"/>
    </source>
</evidence>
<gene>
    <name evidence="2" type="ORF">LY79DRAFT_321067</name>
</gene>
<name>A0AAD8QA93_9PEZI</name>
<dbReference type="EMBL" id="JAHLJV010000006">
    <property type="protein sequence ID" value="KAK1597897.1"/>
    <property type="molecule type" value="Genomic_DNA"/>
</dbReference>
<dbReference type="RefSeq" id="XP_060418643.1">
    <property type="nucleotide sequence ID" value="XM_060552409.1"/>
</dbReference>
<evidence type="ECO:0000313" key="2">
    <source>
        <dbReference type="EMBL" id="KAK1597897.1"/>
    </source>
</evidence>
<sequence length="169" mass="18231">MSARSSQLTGSLGSLFIPGCSGTRRAKTSGRSARGEVTQEETVYIHDHLVSWGHKEGTAHPKFGFSAQGVGKDEQKETGKEKRARQMFRPESMNVAAGGSSQTSIKQTKTLTCTNKQAREASFPFPVLALALTHVGSRGCCLSPDLFKHVRPCTHPASVYRLLARPTSG</sequence>